<sequence>MGAGKKRKRITLRDLLARPWCYYCERDFDDQKILVDHQKAKHFHCQVHGCHRKLGTAGGLRVHMQQVHKEELQEVPNAMPGREDPNVEVFAMIGIPEPIMNAYNKAITDGYEAHAHRFRQETGNFLPGSIDPEEMPVHKKKKTEPTEEEKAAKKAEILRRKEEVLARKRAAAGAKAVGSGAATTPAAPVAAKPVTPVQAPVYNTSPAPQACPPPATAVFPPIMVQPAMPPPIFGAYPPAFPPPMPPSMSPNMPQQIPYGHATPVSNVSAPVVLPFMPPPGVRGPPMPPGFSPPPAFSPPAHLSPGTTGNSPAFRKPSTESPPPQASKPVADTSSSDPFMDGISQLMDEAQATAIARSIEPSTKTEPNIKAEPSASQPEKATVAGKKKADKGAEKTFQPLADNTTSFEEARARVNRELPLIDGLGQDWKDKLAKLQISDSDAETDPSTQQQPGQDDGLDRTRQSPAASS</sequence>
<accession>M3AGA7</accession>
<evidence type="ECO:0000259" key="8">
    <source>
        <dbReference type="PROSITE" id="PS50157"/>
    </source>
</evidence>
<evidence type="ECO:0000256" key="2">
    <source>
        <dbReference type="ARBA" id="ARBA00022723"/>
    </source>
</evidence>
<evidence type="ECO:0000256" key="5">
    <source>
        <dbReference type="ARBA" id="ARBA00023242"/>
    </source>
</evidence>
<protein>
    <recommendedName>
        <fullName evidence="8">C2H2-type domain-containing protein</fullName>
    </recommendedName>
</protein>
<dbReference type="PANTHER" id="PTHR23215:SF0">
    <property type="entry name" value="BUB3-INTERACTING AND GLEBS MOTIF-CONTAINING PROTEIN ZNF207"/>
    <property type="match status" value="1"/>
</dbReference>
<feature type="region of interest" description="Disordered" evidence="7">
    <location>
        <begin position="434"/>
        <end position="468"/>
    </location>
</feature>
<dbReference type="OrthoDB" id="1306014at2759"/>
<feature type="compositionally biased region" description="Basic and acidic residues" evidence="7">
    <location>
        <begin position="143"/>
        <end position="154"/>
    </location>
</feature>
<evidence type="ECO:0000313" key="9">
    <source>
        <dbReference type="EMBL" id="EME83621.1"/>
    </source>
</evidence>
<feature type="region of interest" description="Disordered" evidence="7">
    <location>
        <begin position="283"/>
        <end position="403"/>
    </location>
</feature>
<feature type="compositionally biased region" description="Pro residues" evidence="7">
    <location>
        <begin position="283"/>
        <end position="297"/>
    </location>
</feature>
<dbReference type="EMBL" id="KB446558">
    <property type="protein sequence ID" value="EME83621.1"/>
    <property type="molecule type" value="Genomic_DNA"/>
</dbReference>
<dbReference type="VEuPathDB" id="FungiDB:MYCFIDRAFT_89360"/>
<gene>
    <name evidence="9" type="ORF">MYCFIDRAFT_89360</name>
</gene>
<dbReference type="Proteomes" id="UP000016932">
    <property type="component" value="Unassembled WGS sequence"/>
</dbReference>
<evidence type="ECO:0000256" key="3">
    <source>
        <dbReference type="ARBA" id="ARBA00022771"/>
    </source>
</evidence>
<dbReference type="InterPro" id="IPR013087">
    <property type="entry name" value="Znf_C2H2_type"/>
</dbReference>
<dbReference type="SMART" id="SM00355">
    <property type="entry name" value="ZnF_C2H2"/>
    <property type="match status" value="2"/>
</dbReference>
<organism evidence="9 10">
    <name type="scientific">Pseudocercospora fijiensis (strain CIRAD86)</name>
    <name type="common">Black leaf streak disease fungus</name>
    <name type="synonym">Mycosphaerella fijiensis</name>
    <dbReference type="NCBI Taxonomy" id="383855"/>
    <lineage>
        <taxon>Eukaryota</taxon>
        <taxon>Fungi</taxon>
        <taxon>Dikarya</taxon>
        <taxon>Ascomycota</taxon>
        <taxon>Pezizomycotina</taxon>
        <taxon>Dothideomycetes</taxon>
        <taxon>Dothideomycetidae</taxon>
        <taxon>Mycosphaerellales</taxon>
        <taxon>Mycosphaerellaceae</taxon>
        <taxon>Pseudocercospora</taxon>
    </lineage>
</organism>
<dbReference type="eggNOG" id="KOG2893">
    <property type="taxonomic scope" value="Eukaryota"/>
</dbReference>
<dbReference type="GO" id="GO:0008270">
    <property type="term" value="F:zinc ion binding"/>
    <property type="evidence" value="ECO:0007669"/>
    <property type="project" value="UniProtKB-KW"/>
</dbReference>
<comment type="subcellular location">
    <subcellularLocation>
        <location evidence="1">Nucleus</location>
    </subcellularLocation>
</comment>
<dbReference type="RefSeq" id="XP_007926791.1">
    <property type="nucleotide sequence ID" value="XM_007928600.1"/>
</dbReference>
<dbReference type="KEGG" id="pfj:MYCFIDRAFT_89360"/>
<reference evidence="9 10" key="1">
    <citation type="journal article" date="2012" name="PLoS Pathog.">
        <title>Diverse lifestyles and strategies of plant pathogenesis encoded in the genomes of eighteen Dothideomycetes fungi.</title>
        <authorList>
            <person name="Ohm R.A."/>
            <person name="Feau N."/>
            <person name="Henrissat B."/>
            <person name="Schoch C.L."/>
            <person name="Horwitz B.A."/>
            <person name="Barry K.W."/>
            <person name="Condon B.J."/>
            <person name="Copeland A.C."/>
            <person name="Dhillon B."/>
            <person name="Glaser F."/>
            <person name="Hesse C.N."/>
            <person name="Kosti I."/>
            <person name="LaButti K."/>
            <person name="Lindquist E.A."/>
            <person name="Lucas S."/>
            <person name="Salamov A.A."/>
            <person name="Bradshaw R.E."/>
            <person name="Ciuffetti L."/>
            <person name="Hamelin R.C."/>
            <person name="Kema G.H.J."/>
            <person name="Lawrence C."/>
            <person name="Scott J.A."/>
            <person name="Spatafora J.W."/>
            <person name="Turgeon B.G."/>
            <person name="de Wit P.J.G.M."/>
            <person name="Zhong S."/>
            <person name="Goodwin S.B."/>
            <person name="Grigoriev I.V."/>
        </authorList>
    </citation>
    <scope>NUCLEOTIDE SEQUENCE [LARGE SCALE GENOMIC DNA]</scope>
    <source>
        <strain evidence="9 10">CIRAD86</strain>
    </source>
</reference>
<dbReference type="PROSITE" id="PS00028">
    <property type="entry name" value="ZINC_FINGER_C2H2_1"/>
    <property type="match status" value="1"/>
</dbReference>
<feature type="domain" description="C2H2-type" evidence="8">
    <location>
        <begin position="43"/>
        <end position="73"/>
    </location>
</feature>
<dbReference type="PANTHER" id="PTHR23215">
    <property type="entry name" value="ZINC FINGER PROTEIN 207"/>
    <property type="match status" value="1"/>
</dbReference>
<dbReference type="GeneID" id="19342801"/>
<dbReference type="GO" id="GO:0005634">
    <property type="term" value="C:nucleus"/>
    <property type="evidence" value="ECO:0007669"/>
    <property type="project" value="UniProtKB-SubCell"/>
</dbReference>
<keyword evidence="3 6" id="KW-0863">Zinc-finger</keyword>
<evidence type="ECO:0000256" key="4">
    <source>
        <dbReference type="ARBA" id="ARBA00022833"/>
    </source>
</evidence>
<keyword evidence="5" id="KW-0539">Nucleus</keyword>
<keyword evidence="2" id="KW-0479">Metal-binding</keyword>
<proteinExistence type="predicted"/>
<feature type="region of interest" description="Disordered" evidence="7">
    <location>
        <begin position="124"/>
        <end position="154"/>
    </location>
</feature>
<keyword evidence="10" id="KW-1185">Reference proteome</keyword>
<dbReference type="STRING" id="383855.M3AGA7"/>
<keyword evidence="4" id="KW-0862">Zinc</keyword>
<evidence type="ECO:0000256" key="6">
    <source>
        <dbReference type="PROSITE-ProRule" id="PRU00042"/>
    </source>
</evidence>
<dbReference type="CDD" id="cd20908">
    <property type="entry name" value="SUF4-like"/>
    <property type="match status" value="1"/>
</dbReference>
<evidence type="ECO:0000256" key="7">
    <source>
        <dbReference type="SAM" id="MobiDB-lite"/>
    </source>
</evidence>
<evidence type="ECO:0000256" key="1">
    <source>
        <dbReference type="ARBA" id="ARBA00004123"/>
    </source>
</evidence>
<evidence type="ECO:0000313" key="10">
    <source>
        <dbReference type="Proteomes" id="UP000016932"/>
    </source>
</evidence>
<name>M3AGA7_PSEFD</name>
<dbReference type="PROSITE" id="PS50157">
    <property type="entry name" value="ZINC_FINGER_C2H2_2"/>
    <property type="match status" value="1"/>
</dbReference>
<dbReference type="AlphaFoldDB" id="M3AGA7"/>
<dbReference type="HOGENOM" id="CLU_566404_0_0_1"/>